<keyword evidence="1" id="KW-1185">Reference proteome</keyword>
<accession>A0A915BHV1</accession>
<name>A0A915BHV1_PARUN</name>
<dbReference type="WBParaSite" id="PgR041_g035_t02">
    <property type="protein sequence ID" value="PgR041_g035_t02"/>
    <property type="gene ID" value="PgR041_g035"/>
</dbReference>
<dbReference type="AlphaFoldDB" id="A0A915BHV1"/>
<sequence>MFHKRCQVCGLIIDNNVCTLLNTLSVTFHPYRTVKVLYCWGIENIFCSSLHVVKNLEVLIKTFCRTPAISLCYYVRYSQVRRLRLILSTSAKQLCGQSPERGPTLV</sequence>
<proteinExistence type="predicted"/>
<dbReference type="Proteomes" id="UP000887569">
    <property type="component" value="Unplaced"/>
</dbReference>
<evidence type="ECO:0000313" key="2">
    <source>
        <dbReference type="WBParaSite" id="PgR041_g035_t02"/>
    </source>
</evidence>
<reference evidence="2" key="1">
    <citation type="submission" date="2022-11" db="UniProtKB">
        <authorList>
            <consortium name="WormBaseParasite"/>
        </authorList>
    </citation>
    <scope>IDENTIFICATION</scope>
</reference>
<organism evidence="1 2">
    <name type="scientific">Parascaris univalens</name>
    <name type="common">Nematode worm</name>
    <dbReference type="NCBI Taxonomy" id="6257"/>
    <lineage>
        <taxon>Eukaryota</taxon>
        <taxon>Metazoa</taxon>
        <taxon>Ecdysozoa</taxon>
        <taxon>Nematoda</taxon>
        <taxon>Chromadorea</taxon>
        <taxon>Rhabditida</taxon>
        <taxon>Spirurina</taxon>
        <taxon>Ascaridomorpha</taxon>
        <taxon>Ascaridoidea</taxon>
        <taxon>Ascarididae</taxon>
        <taxon>Parascaris</taxon>
    </lineage>
</organism>
<protein>
    <submittedName>
        <fullName evidence="2">Molybdate-anion transporter</fullName>
    </submittedName>
</protein>
<evidence type="ECO:0000313" key="1">
    <source>
        <dbReference type="Proteomes" id="UP000887569"/>
    </source>
</evidence>